<reference evidence="3" key="1">
    <citation type="submission" date="2024-07" db="EMBL/GenBank/DDBJ databases">
        <title>Two chromosome-level genome assemblies of Korean endemic species Abeliophyllum distichum and Forsythia ovata (Oleaceae).</title>
        <authorList>
            <person name="Jang H."/>
        </authorList>
    </citation>
    <scope>NUCLEOTIDE SEQUENCE [LARGE SCALE GENOMIC DNA]</scope>
</reference>
<dbReference type="Proteomes" id="UP001604336">
    <property type="component" value="Unassembled WGS sequence"/>
</dbReference>
<sequence>MVGDEMRRGISGGQKKLLTTGEMLVGLAKVFYHGRNLYWFGQFNHIPNYQVYEADGSYYGQGQVVYQGSRENILEFFESVGFKRSKRKGVADFLQEVTSMKDQEQYWFKKNEPYRYISVSEFVDRFSSFHVGQNLFDELSIPYDKVTKLIPILLHWCTGD</sequence>
<dbReference type="AlphaFoldDB" id="A0ABD1V4L0"/>
<name>A0ABD1V4L0_9LAMI</name>
<keyword evidence="3" id="KW-1185">Reference proteome</keyword>
<dbReference type="EMBL" id="JBFOLK010000002">
    <property type="protein sequence ID" value="KAL2532116.1"/>
    <property type="molecule type" value="Genomic_DNA"/>
</dbReference>
<evidence type="ECO:0000313" key="2">
    <source>
        <dbReference type="EMBL" id="KAL2532116.1"/>
    </source>
</evidence>
<organism evidence="2 3">
    <name type="scientific">Abeliophyllum distichum</name>
    <dbReference type="NCBI Taxonomy" id="126358"/>
    <lineage>
        <taxon>Eukaryota</taxon>
        <taxon>Viridiplantae</taxon>
        <taxon>Streptophyta</taxon>
        <taxon>Embryophyta</taxon>
        <taxon>Tracheophyta</taxon>
        <taxon>Spermatophyta</taxon>
        <taxon>Magnoliopsida</taxon>
        <taxon>eudicotyledons</taxon>
        <taxon>Gunneridae</taxon>
        <taxon>Pentapetalae</taxon>
        <taxon>asterids</taxon>
        <taxon>lamiids</taxon>
        <taxon>Lamiales</taxon>
        <taxon>Oleaceae</taxon>
        <taxon>Forsythieae</taxon>
        <taxon>Abeliophyllum</taxon>
    </lineage>
</organism>
<protein>
    <submittedName>
        <fullName evidence="2">ABC transporter G family member 35</fullName>
    </submittedName>
</protein>
<gene>
    <name evidence="2" type="ORF">Adt_05467</name>
</gene>
<proteinExistence type="predicted"/>
<keyword evidence="1" id="KW-0813">Transport</keyword>
<accession>A0ABD1V4L0</accession>
<evidence type="ECO:0000313" key="3">
    <source>
        <dbReference type="Proteomes" id="UP001604336"/>
    </source>
</evidence>
<evidence type="ECO:0000256" key="1">
    <source>
        <dbReference type="ARBA" id="ARBA00022448"/>
    </source>
</evidence>
<dbReference type="PANTHER" id="PTHR19241">
    <property type="entry name" value="ATP-BINDING CASSETTE TRANSPORTER"/>
    <property type="match status" value="1"/>
</dbReference>
<comment type="caution">
    <text evidence="2">The sequence shown here is derived from an EMBL/GenBank/DDBJ whole genome shotgun (WGS) entry which is preliminary data.</text>
</comment>